<dbReference type="SUPFAM" id="SSF74784">
    <property type="entry name" value="Translin"/>
    <property type="match status" value="1"/>
</dbReference>
<name>A0A392NUM6_9FABA</name>
<accession>A0A392NUM6</accession>
<evidence type="ECO:0000313" key="1">
    <source>
        <dbReference type="EMBL" id="MCI03527.1"/>
    </source>
</evidence>
<reference evidence="1 2" key="1">
    <citation type="journal article" date="2018" name="Front. Plant Sci.">
        <title>Red Clover (Trifolium pratense) and Zigzag Clover (T. medium) - A Picture of Genomic Similarities and Differences.</title>
        <authorList>
            <person name="Dluhosova J."/>
            <person name="Istvanek J."/>
            <person name="Nedelnik J."/>
            <person name="Repkova J."/>
        </authorList>
    </citation>
    <scope>NUCLEOTIDE SEQUENCE [LARGE SCALE GENOMIC DNA]</scope>
    <source>
        <strain evidence="2">cv. 10/8</strain>
        <tissue evidence="1">Leaf</tissue>
    </source>
</reference>
<sequence>MASSDFSSLPAPSLEKQFGEFRTHLEESGTLRDRIRTVVSEIESTTRLMYASILLVHHSRPTPDFVELHFFDFEGD</sequence>
<dbReference type="InterPro" id="IPR016068">
    <property type="entry name" value="Translin_N"/>
</dbReference>
<protein>
    <submittedName>
        <fullName evidence="1">Translin-like</fullName>
    </submittedName>
</protein>
<dbReference type="InterPro" id="IPR036081">
    <property type="entry name" value="Translin_sf"/>
</dbReference>
<proteinExistence type="predicted"/>
<dbReference type="Gene3D" id="1.20.58.190">
    <property type="entry name" value="Translin, domain 1"/>
    <property type="match status" value="1"/>
</dbReference>
<keyword evidence="2" id="KW-1185">Reference proteome</keyword>
<dbReference type="EMBL" id="LXQA010052464">
    <property type="protein sequence ID" value="MCI03527.1"/>
    <property type="molecule type" value="Genomic_DNA"/>
</dbReference>
<dbReference type="AlphaFoldDB" id="A0A392NUM6"/>
<organism evidence="1 2">
    <name type="scientific">Trifolium medium</name>
    <dbReference type="NCBI Taxonomy" id="97028"/>
    <lineage>
        <taxon>Eukaryota</taxon>
        <taxon>Viridiplantae</taxon>
        <taxon>Streptophyta</taxon>
        <taxon>Embryophyta</taxon>
        <taxon>Tracheophyta</taxon>
        <taxon>Spermatophyta</taxon>
        <taxon>Magnoliopsida</taxon>
        <taxon>eudicotyledons</taxon>
        <taxon>Gunneridae</taxon>
        <taxon>Pentapetalae</taxon>
        <taxon>rosids</taxon>
        <taxon>fabids</taxon>
        <taxon>Fabales</taxon>
        <taxon>Fabaceae</taxon>
        <taxon>Papilionoideae</taxon>
        <taxon>50 kb inversion clade</taxon>
        <taxon>NPAAA clade</taxon>
        <taxon>Hologalegina</taxon>
        <taxon>IRL clade</taxon>
        <taxon>Trifolieae</taxon>
        <taxon>Trifolium</taxon>
    </lineage>
</organism>
<dbReference type="GO" id="GO:0043565">
    <property type="term" value="F:sequence-specific DNA binding"/>
    <property type="evidence" value="ECO:0007669"/>
    <property type="project" value="InterPro"/>
</dbReference>
<evidence type="ECO:0000313" key="2">
    <source>
        <dbReference type="Proteomes" id="UP000265520"/>
    </source>
</evidence>
<dbReference type="Proteomes" id="UP000265520">
    <property type="component" value="Unassembled WGS sequence"/>
</dbReference>
<comment type="caution">
    <text evidence="1">The sequence shown here is derived from an EMBL/GenBank/DDBJ whole genome shotgun (WGS) entry which is preliminary data.</text>
</comment>